<dbReference type="RefSeq" id="YP_008770693.1">
    <property type="nucleotide sequence ID" value="NC_022766.1"/>
</dbReference>
<evidence type="ECO:0000313" key="2">
    <source>
        <dbReference type="Proteomes" id="UP000017647"/>
    </source>
</evidence>
<proteinExistence type="predicted"/>
<organism evidence="1 2">
    <name type="scientific">Bacillus phage Glittering</name>
    <dbReference type="NCBI Taxonomy" id="2884421"/>
    <lineage>
        <taxon>Viruses</taxon>
        <taxon>Duplodnaviria</taxon>
        <taxon>Heunggongvirae</taxon>
        <taxon>Uroviricota</taxon>
        <taxon>Caudoviricetes</taxon>
        <taxon>Ehrlichviridae</taxon>
        <taxon>Andromedavirus</taxon>
        <taxon>Andromedavirus glittering</taxon>
    </lineage>
</organism>
<dbReference type="KEGG" id="vg:17959447"/>
<reference evidence="1 2" key="1">
    <citation type="journal article" date="2013" name="Genome Announc.">
        <title>Complete Genome of Bacillus pumilus Siphophage Glittering.</title>
        <authorList>
            <person name="Matthew S.P."/>
            <person name="Decker S.L."/>
            <person name="Chamakura K.R."/>
            <person name="Kuty Everett G.F."/>
        </authorList>
    </citation>
    <scope>NUCLEOTIDE SEQUENCE [LARGE SCALE GENOMIC DNA]</scope>
</reference>
<dbReference type="Proteomes" id="UP000017647">
    <property type="component" value="Segment"/>
</dbReference>
<dbReference type="OrthoDB" id="24100at10239"/>
<dbReference type="EMBL" id="KF669651">
    <property type="protein sequence ID" value="AGY47244.1"/>
    <property type="molecule type" value="Genomic_DNA"/>
</dbReference>
<sequence>MSKPRVIALSNEQSEALEHFIKRGNGLTNNPVKRREKLADFVISTHGDWQGALEPLNSLQFNDLLYIATGGAWEIQKTIKEVLEELHADSRLDCAEKDGVAYAIARLKERGFING</sequence>
<protein>
    <submittedName>
        <fullName evidence="1">Uncharacterized protein</fullName>
    </submittedName>
</protein>
<evidence type="ECO:0000313" key="1">
    <source>
        <dbReference type="EMBL" id="AGY47244.1"/>
    </source>
</evidence>
<name>U5PTM7_9CAUD</name>
<gene>
    <name evidence="1" type="ORF">Glittering_57</name>
</gene>
<keyword evidence="2" id="KW-1185">Reference proteome</keyword>
<dbReference type="GeneID" id="17959447"/>
<accession>U5PTM7</accession>